<dbReference type="CDD" id="cd11484">
    <property type="entry name" value="SLC-NCS1sbd_CobB-like"/>
    <property type="match status" value="1"/>
</dbReference>
<comment type="subcellular location">
    <subcellularLocation>
        <location evidence="1">Membrane</location>
        <topology evidence="1">Multi-pass membrane protein</topology>
    </subcellularLocation>
</comment>
<dbReference type="PANTHER" id="PTHR30569">
    <property type="entry name" value="CYTOSINE TRANSPORTER CODB"/>
    <property type="match status" value="1"/>
</dbReference>
<sequence length="442" mass="46745">MRETTDKFQDFERQPVPLSLRKPWWTLALVYIAIAVNLAAILLGGQLADNLSFAESMAATVIGSILVATIAALCAYVGAKTRLSTAMVSRYTFGEVGSRIVSILLATTLFGWFGVQAGFFGASALVVVQNVLGVEVPTWLLSLIGGVLMTTTAVLGYRAIEKLSLIAVPLMIGLLIGSLYSVSKAQSIGALIADSSNGAMTIGLGMSLVAGAFMVGAVISPDISRWAKTTKDAVLSAFFGFFVGNVIMIAIAVILAKAVGTGDLIEIFLTLGLGTSALLILIFAQWTTNDNNLYSAALGFSVVIRNIPKWHLTIGAGIIGTTLAVVGIYDWFIPFLSLLTVLIAPLGGIYTAEYFLLNKHRFQFSFIQEKKIPVMMWRSMAAWAAASGIAFATTPVAGGGFGWLTLTTLPALDGFLSALVLQYLLGKIGNASEKQSDMSAAS</sequence>
<dbReference type="InterPro" id="IPR001248">
    <property type="entry name" value="Pur-cyt_permease"/>
</dbReference>
<evidence type="ECO:0000256" key="2">
    <source>
        <dbReference type="ARBA" id="ARBA00008974"/>
    </source>
</evidence>
<dbReference type="RefSeq" id="WP_309866984.1">
    <property type="nucleotide sequence ID" value="NZ_JAVDQG010000006.1"/>
</dbReference>
<feature type="transmembrane region" description="Helical" evidence="6">
    <location>
        <begin position="233"/>
        <end position="255"/>
    </location>
</feature>
<feature type="transmembrane region" description="Helical" evidence="6">
    <location>
        <begin position="164"/>
        <end position="182"/>
    </location>
</feature>
<gene>
    <name evidence="7" type="ORF">JOE21_002712</name>
</gene>
<dbReference type="PANTHER" id="PTHR30569:SF0">
    <property type="entry name" value="CYTOSINE PERMEASE"/>
    <property type="match status" value="1"/>
</dbReference>
<dbReference type="Gene3D" id="1.10.4160.10">
    <property type="entry name" value="Hydantoin permease"/>
    <property type="match status" value="1"/>
</dbReference>
<evidence type="ECO:0000256" key="1">
    <source>
        <dbReference type="ARBA" id="ARBA00004141"/>
    </source>
</evidence>
<comment type="similarity">
    <text evidence="2">Belongs to the purine-cytosine permease (2.A.39) family.</text>
</comment>
<keyword evidence="3 6" id="KW-0812">Transmembrane</keyword>
<dbReference type="EMBL" id="JAVDQG010000006">
    <property type="protein sequence ID" value="MDR6226702.1"/>
    <property type="molecule type" value="Genomic_DNA"/>
</dbReference>
<proteinExistence type="inferred from homology"/>
<accession>A0ABU1IQ87</accession>
<feature type="transmembrane region" description="Helical" evidence="6">
    <location>
        <begin position="267"/>
        <end position="289"/>
    </location>
</feature>
<name>A0ABU1IQ87_9BACL</name>
<comment type="caution">
    <text evidence="7">The sequence shown here is derived from an EMBL/GenBank/DDBJ whole genome shotgun (WGS) entry which is preliminary data.</text>
</comment>
<feature type="transmembrane region" description="Helical" evidence="6">
    <location>
        <begin position="403"/>
        <end position="425"/>
    </location>
</feature>
<dbReference type="Proteomes" id="UP001185012">
    <property type="component" value="Unassembled WGS sequence"/>
</dbReference>
<evidence type="ECO:0000313" key="8">
    <source>
        <dbReference type="Proteomes" id="UP001185012"/>
    </source>
</evidence>
<feature type="transmembrane region" description="Helical" evidence="6">
    <location>
        <begin position="24"/>
        <end position="45"/>
    </location>
</feature>
<reference evidence="7 8" key="1">
    <citation type="submission" date="2023-07" db="EMBL/GenBank/DDBJ databases">
        <title>Genomic Encyclopedia of Type Strains, Phase IV (KMG-IV): sequencing the most valuable type-strain genomes for metagenomic binning, comparative biology and taxonomic classification.</title>
        <authorList>
            <person name="Goeker M."/>
        </authorList>
    </citation>
    <scope>NUCLEOTIDE SEQUENCE [LARGE SCALE GENOMIC DNA]</scope>
    <source>
        <strain evidence="7 8">DSM 45903</strain>
    </source>
</reference>
<evidence type="ECO:0000256" key="4">
    <source>
        <dbReference type="ARBA" id="ARBA00022989"/>
    </source>
</evidence>
<dbReference type="InterPro" id="IPR030191">
    <property type="entry name" value="CodB"/>
</dbReference>
<protein>
    <submittedName>
        <fullName evidence="7">Cytosine permease</fullName>
    </submittedName>
</protein>
<keyword evidence="4 6" id="KW-1133">Transmembrane helix</keyword>
<evidence type="ECO:0000256" key="3">
    <source>
        <dbReference type="ARBA" id="ARBA00022692"/>
    </source>
</evidence>
<keyword evidence="8" id="KW-1185">Reference proteome</keyword>
<feature type="transmembrane region" description="Helical" evidence="6">
    <location>
        <begin position="335"/>
        <end position="356"/>
    </location>
</feature>
<evidence type="ECO:0000256" key="5">
    <source>
        <dbReference type="ARBA" id="ARBA00023136"/>
    </source>
</evidence>
<feature type="transmembrane region" description="Helical" evidence="6">
    <location>
        <begin position="100"/>
        <end position="127"/>
    </location>
</feature>
<feature type="transmembrane region" description="Helical" evidence="6">
    <location>
        <begin position="377"/>
        <end position="397"/>
    </location>
</feature>
<keyword evidence="5 6" id="KW-0472">Membrane</keyword>
<feature type="transmembrane region" description="Helical" evidence="6">
    <location>
        <begin position="139"/>
        <end position="157"/>
    </location>
</feature>
<organism evidence="7 8">
    <name type="scientific">Desmospora profundinema</name>
    <dbReference type="NCBI Taxonomy" id="1571184"/>
    <lineage>
        <taxon>Bacteria</taxon>
        <taxon>Bacillati</taxon>
        <taxon>Bacillota</taxon>
        <taxon>Bacilli</taxon>
        <taxon>Bacillales</taxon>
        <taxon>Thermoactinomycetaceae</taxon>
        <taxon>Desmospora</taxon>
    </lineage>
</organism>
<evidence type="ECO:0000313" key="7">
    <source>
        <dbReference type="EMBL" id="MDR6226702.1"/>
    </source>
</evidence>
<dbReference type="Pfam" id="PF02133">
    <property type="entry name" value="Transp_cyt_pur"/>
    <property type="match status" value="1"/>
</dbReference>
<feature type="transmembrane region" description="Helical" evidence="6">
    <location>
        <begin position="310"/>
        <end position="329"/>
    </location>
</feature>
<evidence type="ECO:0000256" key="6">
    <source>
        <dbReference type="SAM" id="Phobius"/>
    </source>
</evidence>
<feature type="transmembrane region" description="Helical" evidence="6">
    <location>
        <begin position="57"/>
        <end position="79"/>
    </location>
</feature>
<feature type="transmembrane region" description="Helical" evidence="6">
    <location>
        <begin position="202"/>
        <end position="221"/>
    </location>
</feature>